<reference evidence="1 2" key="1">
    <citation type="submission" date="2019-12" db="EMBL/GenBank/DDBJ databases">
        <authorList>
            <person name="Floudas D."/>
            <person name="Bentzer J."/>
            <person name="Ahren D."/>
            <person name="Johansson T."/>
            <person name="Persson P."/>
            <person name="Tunlid A."/>
        </authorList>
    </citation>
    <scope>NUCLEOTIDE SEQUENCE [LARGE SCALE GENOMIC DNA]</scope>
    <source>
        <strain evidence="1 2">CBS 102.39</strain>
    </source>
</reference>
<protein>
    <recommendedName>
        <fullName evidence="3">F-box domain-containing protein</fullName>
    </recommendedName>
</protein>
<dbReference type="AlphaFoldDB" id="A0A8H4R7P0"/>
<evidence type="ECO:0000313" key="1">
    <source>
        <dbReference type="EMBL" id="KAF4623676.1"/>
    </source>
</evidence>
<dbReference type="Proteomes" id="UP000521872">
    <property type="component" value="Unassembled WGS sequence"/>
</dbReference>
<evidence type="ECO:0008006" key="3">
    <source>
        <dbReference type="Google" id="ProtNLM"/>
    </source>
</evidence>
<accession>A0A8H4R7P0</accession>
<name>A0A8H4R7P0_9AGAR</name>
<sequence length="482" mass="54943">MGWQLPAPSRSGIRRSKIKSMISAMNYVLYPQAYYNLLEEEIHGPITKLPPEILGLILERTIPPNFLLDHTAAFCLDSVWKQSMLQKRVLLRICRSWYHVASPLLYEHICILHIARLQQLLDTLEIPDTKFRFFIKTISFYCLVPSCYAGRFEVRLDRLYSLCPNAKSFSYLSRCYLPSSTTLSTLPTTITHLQLGRGVSAAILANVLKTLSPNLAALSFCLPVDNFNAEWDTPLIFPHLGDLSIGLSSPYALDNFVDWDLRRLKKLTLKYQSVKGVLVAGAGGSSYAFFQKHGRRLEFLQFLPSLWLDWKLAIDVGGILELCPELKHLVLHCTTIAPPMHDRVQWIDVWELPPSAANRDRWESVWAGITKEAFPCLRGVRRISSSLVHFPHVATAFPPGEVLTDQDTYTYQFGDLYVRHEVGRIEAVYPEPIEEESESDSDLDYVSSEQGYDTDWASSLEWEMDSESGICEDWEAKMDLVE</sequence>
<dbReference type="EMBL" id="JAACJL010000001">
    <property type="protein sequence ID" value="KAF4623676.1"/>
    <property type="molecule type" value="Genomic_DNA"/>
</dbReference>
<gene>
    <name evidence="1" type="ORF">D9613_001513</name>
</gene>
<organism evidence="1 2">
    <name type="scientific">Agrocybe pediades</name>
    <dbReference type="NCBI Taxonomy" id="84607"/>
    <lineage>
        <taxon>Eukaryota</taxon>
        <taxon>Fungi</taxon>
        <taxon>Dikarya</taxon>
        <taxon>Basidiomycota</taxon>
        <taxon>Agaricomycotina</taxon>
        <taxon>Agaricomycetes</taxon>
        <taxon>Agaricomycetidae</taxon>
        <taxon>Agaricales</taxon>
        <taxon>Agaricineae</taxon>
        <taxon>Strophariaceae</taxon>
        <taxon>Agrocybe</taxon>
    </lineage>
</organism>
<evidence type="ECO:0000313" key="2">
    <source>
        <dbReference type="Proteomes" id="UP000521872"/>
    </source>
</evidence>
<proteinExistence type="predicted"/>
<comment type="caution">
    <text evidence="1">The sequence shown here is derived from an EMBL/GenBank/DDBJ whole genome shotgun (WGS) entry which is preliminary data.</text>
</comment>
<keyword evidence="2" id="KW-1185">Reference proteome</keyword>